<dbReference type="InterPro" id="IPR029057">
    <property type="entry name" value="PRTase-like"/>
</dbReference>
<dbReference type="InParanoid" id="A0A0Q2Y1P3"/>
<sequence length="233" mass="26281">MLTNRFQKTMFSWLAPACQLCGLALHAPTKPRLCAACLAWYAPTPRCARCGLPCESATAQCGQCLSTPPPWHQLVCVGDYRFPLSHSVHQLKYQRQFWQARPLAALLAPRITTPAPLLTCVPLHWRRQLRRGFNQSDVLARQLAQHLGCEYDPQLFSRPHATVPQHGLDKAQRRRNLNRAFVLNHEPCQQHVAIVDDVVTTGSTVRQLCNLLLEVGVKSLDIYCICRTPEPSD</sequence>
<dbReference type="PANTHER" id="PTHR47505:SF1">
    <property type="entry name" value="DNA UTILIZATION PROTEIN YHGH"/>
    <property type="match status" value="1"/>
</dbReference>
<dbReference type="RefSeq" id="WP_055465863.1">
    <property type="nucleotide sequence ID" value="NZ_CP035696.1"/>
</dbReference>
<comment type="caution">
    <text evidence="4">The sequence shown here is derived from an EMBL/GenBank/DDBJ whole genome shotgun (WGS) entry which is preliminary data.</text>
</comment>
<keyword evidence="5" id="KW-1185">Reference proteome</keyword>
<comment type="similarity">
    <text evidence="1">Belongs to the ComF/GntX family.</text>
</comment>
<dbReference type="EMBL" id="LKHS01000006">
    <property type="protein sequence ID" value="KQH86612.1"/>
    <property type="molecule type" value="Genomic_DNA"/>
</dbReference>
<evidence type="ECO:0000256" key="1">
    <source>
        <dbReference type="ARBA" id="ARBA00008007"/>
    </source>
</evidence>
<protein>
    <submittedName>
        <fullName evidence="4">Competence protein ComF</fullName>
    </submittedName>
</protein>
<proteinExistence type="inferred from homology"/>
<dbReference type="AlphaFoldDB" id="A0A0Q2Y1P3"/>
<dbReference type="SUPFAM" id="SSF53271">
    <property type="entry name" value="PRTase-like"/>
    <property type="match status" value="1"/>
</dbReference>
<evidence type="ECO:0000259" key="3">
    <source>
        <dbReference type="Pfam" id="PF00156"/>
    </source>
</evidence>
<evidence type="ECO:0000313" key="5">
    <source>
        <dbReference type="Proteomes" id="UP000051221"/>
    </source>
</evidence>
<dbReference type="Pfam" id="PF00156">
    <property type="entry name" value="Pribosyltran"/>
    <property type="match status" value="1"/>
</dbReference>
<dbReference type="PANTHER" id="PTHR47505">
    <property type="entry name" value="DNA UTILIZATION PROTEIN YHGH"/>
    <property type="match status" value="1"/>
</dbReference>
<reference evidence="4 5" key="1">
    <citation type="submission" date="2015-08" db="EMBL/GenBank/DDBJ databases">
        <title>Antibacterial properties of a collection of Vibrionaceae strains.</title>
        <authorList>
            <person name="Giubergia S."/>
        </authorList>
    </citation>
    <scope>NUCLEOTIDE SEQUENCE [LARGE SCALE GENOMIC DNA]</scope>
    <source>
        <strain evidence="4 5">S0821</strain>
    </source>
</reference>
<gene>
    <name evidence="4" type="ORF">AMR76_08655</name>
</gene>
<dbReference type="InterPro" id="IPR000836">
    <property type="entry name" value="PRTase_dom"/>
</dbReference>
<name>A0A0Q2Y1P3_VIBFU</name>
<dbReference type="InterPro" id="IPR051910">
    <property type="entry name" value="ComF/GntX_DNA_util-trans"/>
</dbReference>
<dbReference type="FunCoup" id="A0A0Q2Y1P3">
    <property type="interactions" value="297"/>
</dbReference>
<dbReference type="Gene3D" id="3.40.50.2020">
    <property type="match status" value="1"/>
</dbReference>
<feature type="signal peptide" evidence="2">
    <location>
        <begin position="1"/>
        <end position="26"/>
    </location>
</feature>
<keyword evidence="2" id="KW-0732">Signal</keyword>
<organism evidence="4 5">
    <name type="scientific">Vibrio furnissii</name>
    <dbReference type="NCBI Taxonomy" id="29494"/>
    <lineage>
        <taxon>Bacteria</taxon>
        <taxon>Pseudomonadati</taxon>
        <taxon>Pseudomonadota</taxon>
        <taxon>Gammaproteobacteria</taxon>
        <taxon>Vibrionales</taxon>
        <taxon>Vibrionaceae</taxon>
        <taxon>Vibrio</taxon>
    </lineage>
</organism>
<evidence type="ECO:0000313" key="4">
    <source>
        <dbReference type="EMBL" id="KQH86612.1"/>
    </source>
</evidence>
<evidence type="ECO:0000256" key="2">
    <source>
        <dbReference type="SAM" id="SignalP"/>
    </source>
</evidence>
<dbReference type="Proteomes" id="UP000051221">
    <property type="component" value="Unassembled WGS sequence"/>
</dbReference>
<accession>A0A0Q2Y1P3</accession>
<feature type="domain" description="Phosphoribosyltransferase" evidence="3">
    <location>
        <begin position="138"/>
        <end position="230"/>
    </location>
</feature>
<dbReference type="CDD" id="cd06223">
    <property type="entry name" value="PRTases_typeI"/>
    <property type="match status" value="1"/>
</dbReference>
<feature type="chain" id="PRO_5006200114" evidence="2">
    <location>
        <begin position="27"/>
        <end position="233"/>
    </location>
</feature>